<dbReference type="Gene3D" id="2.60.200.20">
    <property type="match status" value="1"/>
</dbReference>
<evidence type="ECO:0000256" key="4">
    <source>
        <dbReference type="ARBA" id="ARBA00023242"/>
    </source>
</evidence>
<evidence type="ECO:0000259" key="5">
    <source>
        <dbReference type="PROSITE" id="PS50006"/>
    </source>
</evidence>
<evidence type="ECO:0000256" key="3">
    <source>
        <dbReference type="ARBA" id="ARBA00023163"/>
    </source>
</evidence>
<gene>
    <name evidence="6" type="ORF">ASIM_LOCUS645</name>
</gene>
<keyword evidence="3" id="KW-0804">Transcription</keyword>
<evidence type="ECO:0000313" key="7">
    <source>
        <dbReference type="Proteomes" id="UP000267096"/>
    </source>
</evidence>
<proteinExistence type="predicted"/>
<keyword evidence="4" id="KW-0539">Nucleus</keyword>
<dbReference type="PANTHER" id="PTHR45881">
    <property type="entry name" value="CHECKPOINT SUPPRESSOR 1-LIKE, ISOFORM A-RELATED"/>
    <property type="match status" value="1"/>
</dbReference>
<name>A0A3P6PES9_ANISI</name>
<evidence type="ECO:0000256" key="1">
    <source>
        <dbReference type="ARBA" id="ARBA00004123"/>
    </source>
</evidence>
<dbReference type="PROSITE" id="PS50006">
    <property type="entry name" value="FHA_DOMAIN"/>
    <property type="match status" value="1"/>
</dbReference>
<dbReference type="SUPFAM" id="SSF49879">
    <property type="entry name" value="SMAD/FHA domain"/>
    <property type="match status" value="1"/>
</dbReference>
<dbReference type="Proteomes" id="UP000267096">
    <property type="component" value="Unassembled WGS sequence"/>
</dbReference>
<dbReference type="Pfam" id="PF00498">
    <property type="entry name" value="FHA"/>
    <property type="match status" value="1"/>
</dbReference>
<sequence length="116" mass="13427">MTNRSQFKVKWIGEPGQSPLAILKGPIGTFAVTKREIVIGRESTHSTTDLIVQENNYISRCHMILSYTGQPNRWIIEVNGKNGVLINDTMYKRAEKQPQSIPYRYTYLFTYCFCFL</sequence>
<reference evidence="6 7" key="1">
    <citation type="submission" date="2018-11" db="EMBL/GenBank/DDBJ databases">
        <authorList>
            <consortium name="Pathogen Informatics"/>
        </authorList>
    </citation>
    <scope>NUCLEOTIDE SEQUENCE [LARGE SCALE GENOMIC DNA]</scope>
</reference>
<organism evidence="6 7">
    <name type="scientific">Anisakis simplex</name>
    <name type="common">Herring worm</name>
    <dbReference type="NCBI Taxonomy" id="6269"/>
    <lineage>
        <taxon>Eukaryota</taxon>
        <taxon>Metazoa</taxon>
        <taxon>Ecdysozoa</taxon>
        <taxon>Nematoda</taxon>
        <taxon>Chromadorea</taxon>
        <taxon>Rhabditida</taxon>
        <taxon>Spirurina</taxon>
        <taxon>Ascaridomorpha</taxon>
        <taxon>Ascaridoidea</taxon>
        <taxon>Anisakidae</taxon>
        <taxon>Anisakis</taxon>
        <taxon>Anisakis simplex complex</taxon>
    </lineage>
</organism>
<dbReference type="SMART" id="SM00240">
    <property type="entry name" value="FHA"/>
    <property type="match status" value="1"/>
</dbReference>
<dbReference type="AlphaFoldDB" id="A0A3P6PES9"/>
<evidence type="ECO:0000256" key="2">
    <source>
        <dbReference type="ARBA" id="ARBA00023015"/>
    </source>
</evidence>
<dbReference type="GO" id="GO:0005634">
    <property type="term" value="C:nucleus"/>
    <property type="evidence" value="ECO:0007669"/>
    <property type="project" value="UniProtKB-SubCell"/>
</dbReference>
<feature type="domain" description="FHA" evidence="5">
    <location>
        <begin position="37"/>
        <end position="91"/>
    </location>
</feature>
<protein>
    <recommendedName>
        <fullName evidence="5">FHA domain-containing protein</fullName>
    </recommendedName>
</protein>
<comment type="subcellular location">
    <subcellularLocation>
        <location evidence="1">Nucleus</location>
    </subcellularLocation>
</comment>
<keyword evidence="2" id="KW-0805">Transcription regulation</keyword>
<accession>A0A3P6PES9</accession>
<dbReference type="OrthoDB" id="691130at2759"/>
<evidence type="ECO:0000313" key="6">
    <source>
        <dbReference type="EMBL" id="VDK17935.1"/>
    </source>
</evidence>
<dbReference type="InterPro" id="IPR000253">
    <property type="entry name" value="FHA_dom"/>
</dbReference>
<dbReference type="InterPro" id="IPR008984">
    <property type="entry name" value="SMAD_FHA_dom_sf"/>
</dbReference>
<keyword evidence="7" id="KW-1185">Reference proteome</keyword>
<dbReference type="EMBL" id="UYRR01000488">
    <property type="protein sequence ID" value="VDK17935.1"/>
    <property type="molecule type" value="Genomic_DNA"/>
</dbReference>